<comment type="caution">
    <text evidence="9">The sequence shown here is derived from an EMBL/GenBank/DDBJ whole genome shotgun (WGS) entry which is preliminary data.</text>
</comment>
<feature type="chain" id="PRO_5002724543" description="WSC domain-containing protein" evidence="7">
    <location>
        <begin position="22"/>
        <end position="323"/>
    </location>
</feature>
<proteinExistence type="predicted"/>
<dbReference type="KEGG" id="cci:CC1G_08561"/>
<dbReference type="VEuPathDB" id="FungiDB:CC1G_08561"/>
<dbReference type="Proteomes" id="UP000001861">
    <property type="component" value="Unassembled WGS sequence"/>
</dbReference>
<evidence type="ECO:0000256" key="1">
    <source>
        <dbReference type="ARBA" id="ARBA00004167"/>
    </source>
</evidence>
<comment type="subcellular location">
    <subcellularLocation>
        <location evidence="1">Membrane</location>
        <topology evidence="1">Single-pass membrane protein</topology>
    </subcellularLocation>
</comment>
<dbReference type="AlphaFoldDB" id="A8NCR8"/>
<dbReference type="PROSITE" id="PS51212">
    <property type="entry name" value="WSC"/>
    <property type="match status" value="1"/>
</dbReference>
<keyword evidence="10" id="KW-1185">Reference proteome</keyword>
<dbReference type="PANTHER" id="PTHR24269">
    <property type="entry name" value="KREMEN PROTEIN"/>
    <property type="match status" value="1"/>
</dbReference>
<name>A8NCR8_COPC7</name>
<dbReference type="GO" id="GO:0005886">
    <property type="term" value="C:plasma membrane"/>
    <property type="evidence" value="ECO:0007669"/>
    <property type="project" value="TreeGrafter"/>
</dbReference>
<dbReference type="InterPro" id="IPR002889">
    <property type="entry name" value="WSC_carb-bd"/>
</dbReference>
<dbReference type="InterPro" id="IPR051836">
    <property type="entry name" value="Kremen_rcpt"/>
</dbReference>
<evidence type="ECO:0000313" key="9">
    <source>
        <dbReference type="EMBL" id="EAU89154.1"/>
    </source>
</evidence>
<evidence type="ECO:0000256" key="6">
    <source>
        <dbReference type="ARBA" id="ARBA00023180"/>
    </source>
</evidence>
<evidence type="ECO:0000256" key="5">
    <source>
        <dbReference type="ARBA" id="ARBA00023136"/>
    </source>
</evidence>
<evidence type="ECO:0000256" key="4">
    <source>
        <dbReference type="ARBA" id="ARBA00022989"/>
    </source>
</evidence>
<gene>
    <name evidence="9" type="ORF">CC1G_08561</name>
</gene>
<dbReference type="InParanoid" id="A8NCR8"/>
<feature type="signal peptide" evidence="7">
    <location>
        <begin position="1"/>
        <end position="21"/>
    </location>
</feature>
<accession>A8NCR8</accession>
<keyword evidence="4" id="KW-1133">Transmembrane helix</keyword>
<evidence type="ECO:0000256" key="2">
    <source>
        <dbReference type="ARBA" id="ARBA00022692"/>
    </source>
</evidence>
<keyword evidence="2" id="KW-0812">Transmembrane</keyword>
<reference evidence="9 10" key="1">
    <citation type="journal article" date="2010" name="Proc. Natl. Acad. Sci. U.S.A.">
        <title>Insights into evolution of multicellular fungi from the assembled chromosomes of the mushroom Coprinopsis cinerea (Coprinus cinereus).</title>
        <authorList>
            <person name="Stajich J.E."/>
            <person name="Wilke S.K."/>
            <person name="Ahren D."/>
            <person name="Au C.H."/>
            <person name="Birren B.W."/>
            <person name="Borodovsky M."/>
            <person name="Burns C."/>
            <person name="Canback B."/>
            <person name="Casselton L.A."/>
            <person name="Cheng C.K."/>
            <person name="Deng J."/>
            <person name="Dietrich F.S."/>
            <person name="Fargo D.C."/>
            <person name="Farman M.L."/>
            <person name="Gathman A.C."/>
            <person name="Goldberg J."/>
            <person name="Guigo R."/>
            <person name="Hoegger P.J."/>
            <person name="Hooker J.B."/>
            <person name="Huggins A."/>
            <person name="James T.Y."/>
            <person name="Kamada T."/>
            <person name="Kilaru S."/>
            <person name="Kodira C."/>
            <person name="Kues U."/>
            <person name="Kupfer D."/>
            <person name="Kwan H.S."/>
            <person name="Lomsadze A."/>
            <person name="Li W."/>
            <person name="Lilly W.W."/>
            <person name="Ma L.J."/>
            <person name="Mackey A.J."/>
            <person name="Manning G."/>
            <person name="Martin F."/>
            <person name="Muraguchi H."/>
            <person name="Natvig D.O."/>
            <person name="Palmerini H."/>
            <person name="Ramesh M.A."/>
            <person name="Rehmeyer C.J."/>
            <person name="Roe B.A."/>
            <person name="Shenoy N."/>
            <person name="Stanke M."/>
            <person name="Ter-Hovhannisyan V."/>
            <person name="Tunlid A."/>
            <person name="Velagapudi R."/>
            <person name="Vision T.J."/>
            <person name="Zeng Q."/>
            <person name="Zolan M.E."/>
            <person name="Pukkila P.J."/>
        </authorList>
    </citation>
    <scope>NUCLEOTIDE SEQUENCE [LARGE SCALE GENOMIC DNA]</scope>
    <source>
        <strain evidence="10">Okayama-7 / 130 / ATCC MYA-4618 / FGSC 9003</strain>
    </source>
</reference>
<keyword evidence="3 7" id="KW-0732">Signal</keyword>
<dbReference type="Pfam" id="PF01822">
    <property type="entry name" value="WSC"/>
    <property type="match status" value="1"/>
</dbReference>
<dbReference type="RefSeq" id="XP_001832611.1">
    <property type="nucleotide sequence ID" value="XM_001832559.1"/>
</dbReference>
<feature type="domain" description="WSC" evidence="8">
    <location>
        <begin position="37"/>
        <end position="130"/>
    </location>
</feature>
<evidence type="ECO:0000313" key="10">
    <source>
        <dbReference type="Proteomes" id="UP000001861"/>
    </source>
</evidence>
<sequence length="323" mass="34709">MVAPIFASLLSVAALLGKANGHPPAPPGSSIKETVGTWEYRGCYIDFGPRILNFRFDVPEGNTAERCTALCASHGYGLAGLEYGSECWCDNYNIYGTLPVVADGQCNFACPGDDTEWCGAGNRMVLYENTAATPPSPSSCIDWRIWTTFQNARMYAIPKSGSGSAEALYSIPSRDWVQLGGGSQVNYRLMTTCPAGCTWTDSFNIGILDNRLTSYEAKGVGVAVGGGQSFERYHPAVSNGHPGYCGKPSPLSPHGGFIGFPLLSVNGDTDSWALCPNNTASGRPDVVYSPVSGHPHYDQAQCTDVYIEIRPYIINWSNYGPQP</sequence>
<dbReference type="GeneID" id="6009110"/>
<organism evidence="9 10">
    <name type="scientific">Coprinopsis cinerea (strain Okayama-7 / 130 / ATCC MYA-4618 / FGSC 9003)</name>
    <name type="common">Inky cap fungus</name>
    <name type="synonym">Hormographiella aspergillata</name>
    <dbReference type="NCBI Taxonomy" id="240176"/>
    <lineage>
        <taxon>Eukaryota</taxon>
        <taxon>Fungi</taxon>
        <taxon>Dikarya</taxon>
        <taxon>Basidiomycota</taxon>
        <taxon>Agaricomycotina</taxon>
        <taxon>Agaricomycetes</taxon>
        <taxon>Agaricomycetidae</taxon>
        <taxon>Agaricales</taxon>
        <taxon>Agaricineae</taxon>
        <taxon>Psathyrellaceae</taxon>
        <taxon>Coprinopsis</taxon>
    </lineage>
</organism>
<keyword evidence="6" id="KW-0325">Glycoprotein</keyword>
<evidence type="ECO:0000256" key="7">
    <source>
        <dbReference type="SAM" id="SignalP"/>
    </source>
</evidence>
<evidence type="ECO:0000256" key="3">
    <source>
        <dbReference type="ARBA" id="ARBA00022729"/>
    </source>
</evidence>
<keyword evidence="5" id="KW-0472">Membrane</keyword>
<protein>
    <recommendedName>
        <fullName evidence="8">WSC domain-containing protein</fullName>
    </recommendedName>
</protein>
<dbReference type="SMART" id="SM00321">
    <property type="entry name" value="WSC"/>
    <property type="match status" value="1"/>
</dbReference>
<dbReference type="EMBL" id="AACS02000009">
    <property type="protein sequence ID" value="EAU89154.1"/>
    <property type="molecule type" value="Genomic_DNA"/>
</dbReference>
<dbReference type="PANTHER" id="PTHR24269:SF16">
    <property type="entry name" value="PROTEIN SLG1"/>
    <property type="match status" value="1"/>
</dbReference>
<dbReference type="OrthoDB" id="5985073at2759"/>
<evidence type="ECO:0000259" key="8">
    <source>
        <dbReference type="PROSITE" id="PS51212"/>
    </source>
</evidence>